<dbReference type="STRING" id="455.Ljam_0693"/>
<dbReference type="AlphaFoldDB" id="A0A0W0UND6"/>
<dbReference type="EMBL" id="LNYG01000012">
    <property type="protein sequence ID" value="KTD09343.1"/>
    <property type="molecule type" value="Genomic_DNA"/>
</dbReference>
<evidence type="ECO:0000256" key="1">
    <source>
        <dbReference type="SAM" id="Phobius"/>
    </source>
</evidence>
<keyword evidence="1" id="KW-0472">Membrane</keyword>
<dbReference type="PATRIC" id="fig|455.5.peg.738"/>
<gene>
    <name evidence="2" type="ORF">Ljam_0693</name>
</gene>
<dbReference type="Proteomes" id="UP000054715">
    <property type="component" value="Unassembled WGS sequence"/>
</dbReference>
<protein>
    <submittedName>
        <fullName evidence="2">Uncharacterized protein</fullName>
    </submittedName>
</protein>
<accession>A0A0W0UND6</accession>
<evidence type="ECO:0000313" key="2">
    <source>
        <dbReference type="EMBL" id="KTD09343.1"/>
    </source>
</evidence>
<feature type="transmembrane region" description="Helical" evidence="1">
    <location>
        <begin position="127"/>
        <end position="148"/>
    </location>
</feature>
<comment type="caution">
    <text evidence="2">The sequence shown here is derived from an EMBL/GenBank/DDBJ whole genome shotgun (WGS) entry which is preliminary data.</text>
</comment>
<proteinExistence type="predicted"/>
<keyword evidence="1" id="KW-0812">Transmembrane</keyword>
<reference evidence="2 3" key="1">
    <citation type="submission" date="2015-11" db="EMBL/GenBank/DDBJ databases">
        <title>Genomic analysis of 38 Legionella species identifies large and diverse effector repertoires.</title>
        <authorList>
            <person name="Burstein D."/>
            <person name="Amaro F."/>
            <person name="Zusman T."/>
            <person name="Lifshitz Z."/>
            <person name="Cohen O."/>
            <person name="Gilbert J.A."/>
            <person name="Pupko T."/>
            <person name="Shuman H.A."/>
            <person name="Segal G."/>
        </authorList>
    </citation>
    <scope>NUCLEOTIDE SEQUENCE [LARGE SCALE GENOMIC DNA]</scope>
    <source>
        <strain evidence="2 3">JA-26-G1-E2</strain>
    </source>
</reference>
<name>A0A0W0UND6_9GAMM</name>
<keyword evidence="1" id="KW-1133">Transmembrane helix</keyword>
<sequence length="155" mass="18046">MVDDKEPAIKKKNLVFNNQHDAYCFQARYQKLGYIKKCSHAKILRHRVYASAFTTMCLQSSYRFVEDGEYFIGCLESCTFYQPIAIGKWKKITLSVRKKINQILLKFVKTVKWVLEWFASLSPMVQLIFAFTLLIITLGNSPVINLLLDLIKIIK</sequence>
<organism evidence="2 3">
    <name type="scientific">Legionella jamestowniensis</name>
    <dbReference type="NCBI Taxonomy" id="455"/>
    <lineage>
        <taxon>Bacteria</taxon>
        <taxon>Pseudomonadati</taxon>
        <taxon>Pseudomonadota</taxon>
        <taxon>Gammaproteobacteria</taxon>
        <taxon>Legionellales</taxon>
        <taxon>Legionellaceae</taxon>
        <taxon>Legionella</taxon>
    </lineage>
</organism>
<evidence type="ECO:0000313" key="3">
    <source>
        <dbReference type="Proteomes" id="UP000054715"/>
    </source>
</evidence>